<feature type="domain" description="NodB homology" evidence="2">
    <location>
        <begin position="1001"/>
        <end position="1120"/>
    </location>
</feature>
<dbReference type="Pfam" id="PF01522">
    <property type="entry name" value="Polysacc_deac_1"/>
    <property type="match status" value="1"/>
</dbReference>
<proteinExistence type="predicted"/>
<accession>A0A9D1LW91</accession>
<dbReference type="PANTHER" id="PTHR43695:SF2">
    <property type="entry name" value="PUTATIVE (AFU_ORTHOLOGUE AFUA_2G17250)-RELATED"/>
    <property type="match status" value="1"/>
</dbReference>
<dbReference type="InterPro" id="IPR013320">
    <property type="entry name" value="ConA-like_dom_sf"/>
</dbReference>
<dbReference type="InterPro" id="IPR011330">
    <property type="entry name" value="Glyco_hydro/deAcase_b/a-brl"/>
</dbReference>
<dbReference type="InterPro" id="IPR036514">
    <property type="entry name" value="SGNH_hydro_sf"/>
</dbReference>
<reference evidence="4" key="2">
    <citation type="journal article" date="2021" name="PeerJ">
        <title>Extensive microbial diversity within the chicken gut microbiome revealed by metagenomics and culture.</title>
        <authorList>
            <person name="Gilroy R."/>
            <person name="Ravi A."/>
            <person name="Getino M."/>
            <person name="Pursley I."/>
            <person name="Horton D.L."/>
            <person name="Alikhan N.F."/>
            <person name="Baker D."/>
            <person name="Gharbi K."/>
            <person name="Hall N."/>
            <person name="Watson M."/>
            <person name="Adriaenssens E.M."/>
            <person name="Foster-Nyarko E."/>
            <person name="Jarju S."/>
            <person name="Secka A."/>
            <person name="Antonio M."/>
            <person name="Oren A."/>
            <person name="Chaudhuri R.R."/>
            <person name="La Ragione R."/>
            <person name="Hildebrand F."/>
            <person name="Pallen M.J."/>
        </authorList>
    </citation>
    <scope>NUCLEOTIDE SEQUENCE</scope>
    <source>
        <strain evidence="4">ChiSjej4B22-9803</strain>
    </source>
</reference>
<dbReference type="Gene3D" id="3.20.20.370">
    <property type="entry name" value="Glycoside hydrolase/deacetylase"/>
    <property type="match status" value="1"/>
</dbReference>
<keyword evidence="1" id="KW-0732">Signal</keyword>
<protein>
    <submittedName>
        <fullName evidence="4">Polysaccharide deacetylase family protein</fullName>
    </submittedName>
</protein>
<sequence>MKKRFLSMFLSLAMLISTVTALPQTAGAADALPNWTVDFEELSVGQTSASLVDMAKKGFDALQLLFKNSYEPTSGYEIAAGGLTGKDAADKYMKITGEKTTNGQSANLIGTIGAADRDIAGRSLHISFDIAVSDNNTSRYVYVADSTAGAAQLTLLQNRGDGIGIGGTVFKMPTDDGLMEPDTWYNFSYEIIPTGADNVTIVKAWVDGEPIGYAASTTHLTKGIFERIGVIQSNWHNVFTEGDYTCIDNLSVEVREPAEATSMTKCDYTVDFQELSEGPTSNAALQDAKDGWNQIRYNQNSMQSDENIAVTGGVYGKAGDDMALQLNSQTEKATGETTLQFLPGTGTDKLSPGDVINVSFDMAIDATDLRLRVVYFRGNGNSDRVELFRARGDGIGLADTKYIGVPTATGIESETWYSFDFEIRPGDEATGRKTVIKSWFNGQFMGRTEHEVLDQGVFNWLYLQVDEAHAVFVPGCVTYFDNVRYQVLSGDSIVNIQNENTDIYVADTSAYAAASARVSSLGAWTGTGYQNIEVLKDGAQASPDDLLMDCELKVTRMSGTTFTLPFGDINDTRTAIYSNTGENAPISMQNVDRLYANFGAQTTSTTETGVAGRSADDSSIKISTKTAEGETLDNAYAPWFNIGTDQLGYSFDQYLSETLTLALSVLVDDPNNDGRFRFQLGYGSFGDEINVYHDRVQVVDTGRTISYTPGEWVRLEMVINPTKIIEFYVNGEYAGQYQDTLAGYNRFRFDYYIGAKGNVDSAFYVDDIYIGYGRPKSYTPAADMVKGSTDPSVVDAVIADKELYTNGTATVGEVMAYLDMDESVTAVRAYTDRTMTAEAADGAVMETGNVVVFTNGTDYLYYDVFAPGTGYERTAFRVYSNGQAANGTFAAGNVSAEAEYTTYTADIPEQIIIAQYSADNRLIGAAVSTGAQLAGAVDQYKASEAVVEATLAVTGEAGTTVKVMLWDEDTMQPLLAEAVVLTPANTETITSVSTRFPGFTDKATTFSFDDGVDNANTKNDADLIAVFNEYGVSGTFNLISDQNACKNLDAGVLRARYAGHEIANHIKGHPHIDSNFAVGPESVYVATAAEFIQAIEDGKSELEAVFGTGTVNGLAWAYNDPTVYAESYSGVDKEVAQEISDYVMTSDTIQYARRTGTTGTFTIPENFMAWETTGHFNTIPGLADTFFNAAGDDLKLYSIWGHAYELDDSSLAYIADYIERAIDNNVWIAPNIDVVNYVNATKALSWTAEKVTNDSDMDLYVMINGVVPAVVKANSEYYLYGNATPTLYLAGDSTCEDYTKPGNPQSSLEDIVGWGMVFEDNVSIPVDNRAIMNKSTKTFASDWDALIADAKQGDYVFIQFGHNDSMTDDRGVTVDEYRTNLTAFVQDAQEKDVTPVFLTSTRANNYGSDGKIADDAVDPYRNAMISLGESLGVTVLDVGAEHRAFLDTLTPEEAAAYYCVGDTVHFNQVGAEKLAEIVCDLIEKSDLYELKFYV</sequence>
<reference evidence="4" key="1">
    <citation type="submission" date="2020-10" db="EMBL/GenBank/DDBJ databases">
        <authorList>
            <person name="Gilroy R."/>
        </authorList>
    </citation>
    <scope>NUCLEOTIDE SEQUENCE</scope>
    <source>
        <strain evidence="4">ChiSjej4B22-9803</strain>
    </source>
</reference>
<name>A0A9D1LW91_9FIRM</name>
<comment type="caution">
    <text evidence="4">The sequence shown here is derived from an EMBL/GenBank/DDBJ whole genome shotgun (WGS) entry which is preliminary data.</text>
</comment>
<gene>
    <name evidence="4" type="ORF">IAB04_07300</name>
</gene>
<organism evidence="4 5">
    <name type="scientific">Candidatus Avimonoglobus intestinipullorum</name>
    <dbReference type="NCBI Taxonomy" id="2840699"/>
    <lineage>
        <taxon>Bacteria</taxon>
        <taxon>Bacillati</taxon>
        <taxon>Bacillota</taxon>
        <taxon>Clostridia</taxon>
        <taxon>Eubacteriales</taxon>
        <taxon>Candidatus Avimonoglobus</taxon>
    </lineage>
</organism>
<dbReference type="GO" id="GO:0016810">
    <property type="term" value="F:hydrolase activity, acting on carbon-nitrogen (but not peptide) bonds"/>
    <property type="evidence" value="ECO:0007669"/>
    <property type="project" value="InterPro"/>
</dbReference>
<dbReference type="Pfam" id="PF13472">
    <property type="entry name" value="Lipase_GDSL_2"/>
    <property type="match status" value="1"/>
</dbReference>
<dbReference type="SUPFAM" id="SSF88713">
    <property type="entry name" value="Glycoside hydrolase/deacetylase"/>
    <property type="match status" value="1"/>
</dbReference>
<evidence type="ECO:0000259" key="2">
    <source>
        <dbReference type="Pfam" id="PF01522"/>
    </source>
</evidence>
<dbReference type="InterPro" id="IPR037459">
    <property type="entry name" value="RhgT-like"/>
</dbReference>
<evidence type="ECO:0000256" key="1">
    <source>
        <dbReference type="SAM" id="SignalP"/>
    </source>
</evidence>
<dbReference type="Gene3D" id="3.40.50.1110">
    <property type="entry name" value="SGNH hydrolase"/>
    <property type="match status" value="1"/>
</dbReference>
<feature type="signal peptide" evidence="1">
    <location>
        <begin position="1"/>
        <end position="21"/>
    </location>
</feature>
<dbReference type="SUPFAM" id="SSF52266">
    <property type="entry name" value="SGNH hydrolase"/>
    <property type="match status" value="1"/>
</dbReference>
<dbReference type="GO" id="GO:0005975">
    <property type="term" value="P:carbohydrate metabolic process"/>
    <property type="evidence" value="ECO:0007669"/>
    <property type="project" value="InterPro"/>
</dbReference>
<evidence type="ECO:0000313" key="5">
    <source>
        <dbReference type="Proteomes" id="UP000824111"/>
    </source>
</evidence>
<evidence type="ECO:0000259" key="3">
    <source>
        <dbReference type="Pfam" id="PF13472"/>
    </source>
</evidence>
<dbReference type="InterPro" id="IPR013830">
    <property type="entry name" value="SGNH_hydro"/>
</dbReference>
<dbReference type="EMBL" id="DVND01000184">
    <property type="protein sequence ID" value="HIU49156.1"/>
    <property type="molecule type" value="Genomic_DNA"/>
</dbReference>
<evidence type="ECO:0000313" key="4">
    <source>
        <dbReference type="EMBL" id="HIU49156.1"/>
    </source>
</evidence>
<feature type="chain" id="PRO_5038887495" evidence="1">
    <location>
        <begin position="22"/>
        <end position="1494"/>
    </location>
</feature>
<dbReference type="PANTHER" id="PTHR43695">
    <property type="entry name" value="PUTATIVE (AFU_ORTHOLOGUE AFUA_2G17250)-RELATED"/>
    <property type="match status" value="1"/>
</dbReference>
<dbReference type="InterPro" id="IPR002509">
    <property type="entry name" value="NODB_dom"/>
</dbReference>
<dbReference type="Proteomes" id="UP000824111">
    <property type="component" value="Unassembled WGS sequence"/>
</dbReference>
<feature type="domain" description="SGNH hydrolase-type esterase" evidence="3">
    <location>
        <begin position="1291"/>
        <end position="1472"/>
    </location>
</feature>
<dbReference type="SUPFAM" id="SSF49899">
    <property type="entry name" value="Concanavalin A-like lectins/glucanases"/>
    <property type="match status" value="1"/>
</dbReference>